<feature type="binding site" evidence="4">
    <location>
        <begin position="216"/>
        <end position="217"/>
    </location>
    <ligand>
        <name>D-glyceraldehyde 3-phosphate</name>
        <dbReference type="ChEBI" id="CHEBI:59776"/>
    </ligand>
</feature>
<feature type="domain" description="Glyceraldehyde 3-phosphate dehydrogenase NAD(P) binding" evidence="8">
    <location>
        <begin position="4"/>
        <end position="157"/>
    </location>
</feature>
<dbReference type="CDD" id="cd05214">
    <property type="entry name" value="GAPDH_I_N"/>
    <property type="match status" value="1"/>
</dbReference>
<dbReference type="EMBL" id="MHTJ01000004">
    <property type="protein sequence ID" value="OHA58237.1"/>
    <property type="molecule type" value="Genomic_DNA"/>
</dbReference>
<evidence type="ECO:0000313" key="9">
    <source>
        <dbReference type="EMBL" id="OHA58237.1"/>
    </source>
</evidence>
<keyword evidence="2" id="KW-0560">Oxidoreductase</keyword>
<comment type="caution">
    <text evidence="9">The sequence shown here is derived from an EMBL/GenBank/DDBJ whole genome shotgun (WGS) entry which is preliminary data.</text>
</comment>
<dbReference type="CDD" id="cd18126">
    <property type="entry name" value="GAPDH_I_C"/>
    <property type="match status" value="1"/>
</dbReference>
<evidence type="ECO:0000256" key="7">
    <source>
        <dbReference type="RuleBase" id="RU000397"/>
    </source>
</evidence>
<dbReference type="Pfam" id="PF02800">
    <property type="entry name" value="Gp_dh_C"/>
    <property type="match status" value="1"/>
</dbReference>
<comment type="similarity">
    <text evidence="1 7">Belongs to the glyceraldehyde-3-phosphate dehydrogenase family.</text>
</comment>
<dbReference type="InterPro" id="IPR020831">
    <property type="entry name" value="GlycerAld/Erythrose_P_DH"/>
</dbReference>
<evidence type="ECO:0000256" key="1">
    <source>
        <dbReference type="ARBA" id="ARBA00007406"/>
    </source>
</evidence>
<evidence type="ECO:0000256" key="4">
    <source>
        <dbReference type="PIRSR" id="PIRSR000149-2"/>
    </source>
</evidence>
<accession>A0A1G2QCM6</accession>
<protein>
    <submittedName>
        <fullName evidence="9">Type I glyceraldehyde-3-phosphate dehydrogenase</fullName>
    </submittedName>
</protein>
<evidence type="ECO:0000256" key="2">
    <source>
        <dbReference type="ARBA" id="ARBA00023002"/>
    </source>
</evidence>
<evidence type="ECO:0000256" key="6">
    <source>
        <dbReference type="PIRSR" id="PIRSR000149-4"/>
    </source>
</evidence>
<evidence type="ECO:0000256" key="3">
    <source>
        <dbReference type="PIRSR" id="PIRSR000149-1"/>
    </source>
</evidence>
<dbReference type="FunFam" id="3.40.50.720:FF:000001">
    <property type="entry name" value="Glyceraldehyde-3-phosphate dehydrogenase"/>
    <property type="match status" value="1"/>
</dbReference>
<sequence length="339" mass="36500">MRKTKVAINGLGRIGRAFLKLAIKRPEIEIVAVNDLGELENLAYLLKYDSAYVRSRLDIDTADANLNIGPHAIKFLQIKDPAQLPWRELDIDVVVEATGVFESYAKSKAHIDAGARKVVISAPVKDEPPVGIPGGTVLMGVNDEKLASCQITSNASCTTNSASPLIAILNEKIGIEKALLNTVHGYTASQSLVDAPMKGDWRRGRAAAHNIVPSSTGAAVAVTQVVTDLKDKFDGIAMRVPVITGSLVDITFIAKRKTSVEEINNLLKAGAEEGRWQDIFMVTEEPLVSSDIAGNTHASIADLSFTRVVGGNLCKVLAWYDNEMGYANTLVEHVIKTGK</sequence>
<dbReference type="PRINTS" id="PR00078">
    <property type="entry name" value="G3PDHDRGNASE"/>
</dbReference>
<name>A0A1G2QCM6_9BACT</name>
<feature type="binding site" evidence="5">
    <location>
        <position position="322"/>
    </location>
    <ligand>
        <name>NAD(+)</name>
        <dbReference type="ChEBI" id="CHEBI:57540"/>
    </ligand>
</feature>
<dbReference type="PIRSF" id="PIRSF000149">
    <property type="entry name" value="GAP_DH"/>
    <property type="match status" value="1"/>
</dbReference>
<keyword evidence="5" id="KW-0520">NAD</keyword>
<evidence type="ECO:0000259" key="8">
    <source>
        <dbReference type="SMART" id="SM00846"/>
    </source>
</evidence>
<feature type="binding site" evidence="4">
    <location>
        <position position="239"/>
    </location>
    <ligand>
        <name>D-glyceraldehyde 3-phosphate</name>
        <dbReference type="ChEBI" id="CHEBI:59776"/>
    </ligand>
</feature>
<feature type="binding site" evidence="4">
    <location>
        <begin position="156"/>
        <end position="158"/>
    </location>
    <ligand>
        <name>D-glyceraldehyde 3-phosphate</name>
        <dbReference type="ChEBI" id="CHEBI:59776"/>
    </ligand>
</feature>
<dbReference type="FunFam" id="3.30.360.10:FF:000002">
    <property type="entry name" value="Glyceraldehyde-3-phosphate dehydrogenase"/>
    <property type="match status" value="1"/>
</dbReference>
<gene>
    <name evidence="9" type="ORF">A2571_03190</name>
</gene>
<dbReference type="SUPFAM" id="SSF55347">
    <property type="entry name" value="Glyceraldehyde-3-phosphate dehydrogenase-like, C-terminal domain"/>
    <property type="match status" value="1"/>
</dbReference>
<reference evidence="9 10" key="1">
    <citation type="journal article" date="2016" name="Nat. Commun.">
        <title>Thousands of microbial genomes shed light on interconnected biogeochemical processes in an aquifer system.</title>
        <authorList>
            <person name="Anantharaman K."/>
            <person name="Brown C.T."/>
            <person name="Hug L.A."/>
            <person name="Sharon I."/>
            <person name="Castelle C.J."/>
            <person name="Probst A.J."/>
            <person name="Thomas B.C."/>
            <person name="Singh A."/>
            <person name="Wilkins M.J."/>
            <person name="Karaoz U."/>
            <person name="Brodie E.L."/>
            <person name="Williams K.H."/>
            <person name="Hubbard S.S."/>
            <person name="Banfield J.F."/>
        </authorList>
    </citation>
    <scope>NUCLEOTIDE SEQUENCE [LARGE SCALE GENOMIC DNA]</scope>
</reference>
<dbReference type="PANTHER" id="PTHR43148">
    <property type="entry name" value="GLYCERALDEHYDE-3-PHOSPHATE DEHYDROGENASE 2"/>
    <property type="match status" value="1"/>
</dbReference>
<evidence type="ECO:0000256" key="5">
    <source>
        <dbReference type="PIRSR" id="PIRSR000149-3"/>
    </source>
</evidence>
<dbReference type="SUPFAM" id="SSF51735">
    <property type="entry name" value="NAD(P)-binding Rossmann-fold domains"/>
    <property type="match status" value="1"/>
</dbReference>
<dbReference type="Gene3D" id="3.30.360.10">
    <property type="entry name" value="Dihydrodipicolinate Reductase, domain 2"/>
    <property type="match status" value="1"/>
</dbReference>
<proteinExistence type="inferred from homology"/>
<dbReference type="Gene3D" id="3.40.50.720">
    <property type="entry name" value="NAD(P)-binding Rossmann-like Domain"/>
    <property type="match status" value="1"/>
</dbReference>
<feature type="binding site" evidence="4">
    <location>
        <position position="187"/>
    </location>
    <ligand>
        <name>D-glyceraldehyde 3-phosphate</name>
        <dbReference type="ChEBI" id="CHEBI:59776"/>
    </ligand>
</feature>
<dbReference type="InterPro" id="IPR020829">
    <property type="entry name" value="GlycerAld_3-P_DH_cat"/>
</dbReference>
<feature type="binding site" evidence="5">
    <location>
        <begin position="13"/>
        <end position="14"/>
    </location>
    <ligand>
        <name>NAD(+)</name>
        <dbReference type="ChEBI" id="CHEBI:57540"/>
    </ligand>
</feature>
<dbReference type="InterPro" id="IPR036291">
    <property type="entry name" value="NAD(P)-bd_dom_sf"/>
</dbReference>
<feature type="binding site" evidence="5">
    <location>
        <position position="121"/>
    </location>
    <ligand>
        <name>NAD(+)</name>
        <dbReference type="ChEBI" id="CHEBI:57540"/>
    </ligand>
</feature>
<feature type="site" description="Activates thiol group during catalysis" evidence="6">
    <location>
        <position position="184"/>
    </location>
</feature>
<evidence type="ECO:0000313" key="10">
    <source>
        <dbReference type="Proteomes" id="UP000177043"/>
    </source>
</evidence>
<organism evidence="9 10">
    <name type="scientific">Candidatus Vogelbacteria bacterium RIFOXYD1_FULL_44_32</name>
    <dbReference type="NCBI Taxonomy" id="1802438"/>
    <lineage>
        <taxon>Bacteria</taxon>
        <taxon>Candidatus Vogeliibacteriota</taxon>
    </lineage>
</organism>
<feature type="active site" description="Nucleophile" evidence="3">
    <location>
        <position position="157"/>
    </location>
</feature>
<dbReference type="GO" id="GO:0051287">
    <property type="term" value="F:NAD binding"/>
    <property type="evidence" value="ECO:0007669"/>
    <property type="project" value="InterPro"/>
</dbReference>
<dbReference type="GO" id="GO:0016620">
    <property type="term" value="F:oxidoreductase activity, acting on the aldehyde or oxo group of donors, NAD or NADP as acceptor"/>
    <property type="evidence" value="ECO:0007669"/>
    <property type="project" value="InterPro"/>
</dbReference>
<keyword evidence="5" id="KW-0547">Nucleotide-binding</keyword>
<dbReference type="SMART" id="SM00846">
    <property type="entry name" value="Gp_dh_N"/>
    <property type="match status" value="1"/>
</dbReference>
<dbReference type="AlphaFoldDB" id="A0A1G2QCM6"/>
<dbReference type="InterPro" id="IPR020828">
    <property type="entry name" value="GlycerAld_3-P_DH_NAD(P)-bd"/>
</dbReference>
<dbReference type="STRING" id="1802438.A2571_03190"/>
<dbReference type="Proteomes" id="UP000177043">
    <property type="component" value="Unassembled WGS sequence"/>
</dbReference>
<feature type="binding site" evidence="5">
    <location>
        <position position="35"/>
    </location>
    <ligand>
        <name>NAD(+)</name>
        <dbReference type="ChEBI" id="CHEBI:57540"/>
    </ligand>
</feature>
<dbReference type="Pfam" id="PF00044">
    <property type="entry name" value="Gp_dh_N"/>
    <property type="match status" value="1"/>
</dbReference>